<dbReference type="AlphaFoldDB" id="A0AAV2G775"/>
<dbReference type="PANTHER" id="PTHR33710">
    <property type="entry name" value="BNAC02G09200D PROTEIN"/>
    <property type="match status" value="1"/>
</dbReference>
<evidence type="ECO:0000259" key="1">
    <source>
        <dbReference type="Pfam" id="PF03372"/>
    </source>
</evidence>
<feature type="domain" description="Endonuclease/exonuclease/phosphatase" evidence="1">
    <location>
        <begin position="17"/>
        <end position="132"/>
    </location>
</feature>
<accession>A0AAV2G775</accession>
<dbReference type="Gene3D" id="3.60.10.10">
    <property type="entry name" value="Endonuclease/exonuclease/phosphatase"/>
    <property type="match status" value="1"/>
</dbReference>
<dbReference type="EMBL" id="OZ034821">
    <property type="protein sequence ID" value="CAL1406506.1"/>
    <property type="molecule type" value="Genomic_DNA"/>
</dbReference>
<organism evidence="2 3">
    <name type="scientific">Linum trigynum</name>
    <dbReference type="NCBI Taxonomy" id="586398"/>
    <lineage>
        <taxon>Eukaryota</taxon>
        <taxon>Viridiplantae</taxon>
        <taxon>Streptophyta</taxon>
        <taxon>Embryophyta</taxon>
        <taxon>Tracheophyta</taxon>
        <taxon>Spermatophyta</taxon>
        <taxon>Magnoliopsida</taxon>
        <taxon>eudicotyledons</taxon>
        <taxon>Gunneridae</taxon>
        <taxon>Pentapetalae</taxon>
        <taxon>rosids</taxon>
        <taxon>fabids</taxon>
        <taxon>Malpighiales</taxon>
        <taxon>Linaceae</taxon>
        <taxon>Linum</taxon>
    </lineage>
</organism>
<keyword evidence="3" id="KW-1185">Reference proteome</keyword>
<name>A0AAV2G775_9ROSI</name>
<dbReference type="GO" id="GO:0003824">
    <property type="term" value="F:catalytic activity"/>
    <property type="evidence" value="ECO:0007669"/>
    <property type="project" value="InterPro"/>
</dbReference>
<dbReference type="Proteomes" id="UP001497516">
    <property type="component" value="Chromosome 8"/>
</dbReference>
<dbReference type="PANTHER" id="PTHR33710:SF71">
    <property type="entry name" value="ENDONUCLEASE_EXONUCLEASE_PHOSPHATASE DOMAIN-CONTAINING PROTEIN"/>
    <property type="match status" value="1"/>
</dbReference>
<dbReference type="SUPFAM" id="SSF56219">
    <property type="entry name" value="DNase I-like"/>
    <property type="match status" value="1"/>
</dbReference>
<dbReference type="Pfam" id="PF03372">
    <property type="entry name" value="Exo_endo_phos"/>
    <property type="match status" value="1"/>
</dbReference>
<gene>
    <name evidence="2" type="ORF">LTRI10_LOCUS46226</name>
</gene>
<dbReference type="InterPro" id="IPR005135">
    <property type="entry name" value="Endo/exonuclease/phosphatase"/>
</dbReference>
<proteinExistence type="predicted"/>
<reference evidence="2 3" key="1">
    <citation type="submission" date="2024-04" db="EMBL/GenBank/DDBJ databases">
        <authorList>
            <person name="Fracassetti M."/>
        </authorList>
    </citation>
    <scope>NUCLEOTIDE SEQUENCE [LARGE SCALE GENOMIC DNA]</scope>
</reference>
<sequence length="182" mass="20915">MVCKRREQRSEEIFLSAVYGRPNSAGRQDLWAQIRSLRTSTRGPWLLAGDFHSILSPQDRKGGAQFQVARTRAFRSCVDDSGLIDVGFSGPRYTWKRGNLFQRLDRALSNKQWLTSFPNTDVRHLERMGSDHRPILVSAELSVQRGRNARLFRFLAPWIAHEDFGRIMQESWQGGMVLPQAL</sequence>
<dbReference type="InterPro" id="IPR036691">
    <property type="entry name" value="Endo/exonu/phosph_ase_sf"/>
</dbReference>
<protein>
    <recommendedName>
        <fullName evidence="1">Endonuclease/exonuclease/phosphatase domain-containing protein</fullName>
    </recommendedName>
</protein>
<evidence type="ECO:0000313" key="3">
    <source>
        <dbReference type="Proteomes" id="UP001497516"/>
    </source>
</evidence>
<evidence type="ECO:0000313" key="2">
    <source>
        <dbReference type="EMBL" id="CAL1406506.1"/>
    </source>
</evidence>